<comment type="caution">
    <text evidence="1">The sequence shown here is derived from an EMBL/GenBank/DDBJ whole genome shotgun (WGS) entry which is preliminary data.</text>
</comment>
<sequence length="158" mass="16994">MRRLVISVLCGVLVLTLAGCFMVEDSARAPFPVQQVDGALQIMSCTTGRIVGLEVTERKKSSQEWQTILEVESFDVALERNQLISETAVKAGTVVTKQALDLSPGDEILVGVSKAPDTTAYAAFTVPDGGLPTEEWLQPDGKVTEDACSLYTTTNQSE</sequence>
<reference evidence="1 2" key="1">
    <citation type="journal article" date="2001" name="Int. J. Syst. Evol. Microbiol.">
        <title>Agreia bicolorata gen. nov., sp. nov., to accommodate actinobacteria isolated from narrow reed grass infected by the nematode Heteroanguina graminophila.</title>
        <authorList>
            <person name="Evtushenko L.I."/>
            <person name="Dorofeeva L.V."/>
            <person name="Dobrovolskaya T.G."/>
            <person name="Streshinskaya G.M."/>
            <person name="Subbotin S.A."/>
            <person name="Tiedje J.M."/>
        </authorList>
    </citation>
    <scope>NUCLEOTIDE SEQUENCE [LARGE SCALE GENOMIC DNA]</scope>
    <source>
        <strain evidence="1 2">VKM Ac-1804</strain>
    </source>
</reference>
<name>A0ABR5CDU9_9MICO</name>
<dbReference type="PROSITE" id="PS51257">
    <property type="entry name" value="PROKAR_LIPOPROTEIN"/>
    <property type="match status" value="1"/>
</dbReference>
<keyword evidence="2" id="KW-1185">Reference proteome</keyword>
<gene>
    <name evidence="1" type="ORF">TZ00_12230</name>
</gene>
<dbReference type="EMBL" id="JYFC01000005">
    <property type="protein sequence ID" value="KJC63804.1"/>
    <property type="molecule type" value="Genomic_DNA"/>
</dbReference>
<dbReference type="Proteomes" id="UP000032503">
    <property type="component" value="Unassembled WGS sequence"/>
</dbReference>
<evidence type="ECO:0000313" key="1">
    <source>
        <dbReference type="EMBL" id="KJC63804.1"/>
    </source>
</evidence>
<protein>
    <submittedName>
        <fullName evidence="1">Uncharacterized protein</fullName>
    </submittedName>
</protein>
<proteinExistence type="predicted"/>
<organism evidence="1 2">
    <name type="scientific">Agreia bicolorata</name>
    <dbReference type="NCBI Taxonomy" id="110935"/>
    <lineage>
        <taxon>Bacteria</taxon>
        <taxon>Bacillati</taxon>
        <taxon>Actinomycetota</taxon>
        <taxon>Actinomycetes</taxon>
        <taxon>Micrococcales</taxon>
        <taxon>Microbacteriaceae</taxon>
        <taxon>Agreia</taxon>
    </lineage>
</organism>
<accession>A0ABR5CDU9</accession>
<evidence type="ECO:0000313" key="2">
    <source>
        <dbReference type="Proteomes" id="UP000032503"/>
    </source>
</evidence>